<dbReference type="WBParaSite" id="ECPE_0001136201-mRNA-1">
    <property type="protein sequence ID" value="ECPE_0001136201-mRNA-1"/>
    <property type="gene ID" value="ECPE_0001136201"/>
</dbReference>
<accession>A0A183AWJ2</accession>
<evidence type="ECO:0000313" key="2">
    <source>
        <dbReference type="EMBL" id="VDP88344.1"/>
    </source>
</evidence>
<evidence type="ECO:0000256" key="1">
    <source>
        <dbReference type="SAM" id="MobiDB-lite"/>
    </source>
</evidence>
<feature type="region of interest" description="Disordered" evidence="1">
    <location>
        <begin position="104"/>
        <end position="148"/>
    </location>
</feature>
<evidence type="ECO:0000313" key="4">
    <source>
        <dbReference type="WBParaSite" id="ECPE_0001136201-mRNA-1"/>
    </source>
</evidence>
<feature type="compositionally biased region" description="Polar residues" evidence="1">
    <location>
        <begin position="193"/>
        <end position="219"/>
    </location>
</feature>
<dbReference type="Gene3D" id="6.10.140.1150">
    <property type="match status" value="1"/>
</dbReference>
<dbReference type="GO" id="GO:0097038">
    <property type="term" value="C:perinuclear endoplasmic reticulum"/>
    <property type="evidence" value="ECO:0007669"/>
    <property type="project" value="TreeGrafter"/>
</dbReference>
<organism evidence="4">
    <name type="scientific">Echinostoma caproni</name>
    <dbReference type="NCBI Taxonomy" id="27848"/>
    <lineage>
        <taxon>Eukaryota</taxon>
        <taxon>Metazoa</taxon>
        <taxon>Spiralia</taxon>
        <taxon>Lophotrochozoa</taxon>
        <taxon>Platyhelminthes</taxon>
        <taxon>Trematoda</taxon>
        <taxon>Digenea</taxon>
        <taxon>Plagiorchiida</taxon>
        <taxon>Echinostomata</taxon>
        <taxon>Echinostomatoidea</taxon>
        <taxon>Echinostomatidae</taxon>
        <taxon>Echinostoma</taxon>
    </lineage>
</organism>
<reference evidence="2 3" key="2">
    <citation type="submission" date="2018-11" db="EMBL/GenBank/DDBJ databases">
        <authorList>
            <consortium name="Pathogen Informatics"/>
        </authorList>
    </citation>
    <scope>NUCLEOTIDE SEQUENCE [LARGE SCALE GENOMIC DNA]</scope>
    <source>
        <strain evidence="2 3">Egypt</strain>
    </source>
</reference>
<dbReference type="Pfam" id="PF01237">
    <property type="entry name" value="Oxysterol_BP"/>
    <property type="match status" value="1"/>
</dbReference>
<dbReference type="AlphaFoldDB" id="A0A183AWJ2"/>
<dbReference type="InterPro" id="IPR037239">
    <property type="entry name" value="OSBP_sf"/>
</dbReference>
<feature type="region of interest" description="Disordered" evidence="1">
    <location>
        <begin position="164"/>
        <end position="236"/>
    </location>
</feature>
<dbReference type="OrthoDB" id="416222at2759"/>
<proteinExistence type="predicted"/>
<feature type="compositionally biased region" description="Basic residues" evidence="1">
    <location>
        <begin position="104"/>
        <end position="113"/>
    </location>
</feature>
<reference evidence="4" key="1">
    <citation type="submission" date="2016-06" db="UniProtKB">
        <authorList>
            <consortium name="WormBaseParasite"/>
        </authorList>
    </citation>
    <scope>IDENTIFICATION</scope>
</reference>
<evidence type="ECO:0000313" key="3">
    <source>
        <dbReference type="Proteomes" id="UP000272942"/>
    </source>
</evidence>
<dbReference type="GO" id="GO:0032934">
    <property type="term" value="F:sterol binding"/>
    <property type="evidence" value="ECO:0007669"/>
    <property type="project" value="TreeGrafter"/>
</dbReference>
<keyword evidence="3" id="KW-1185">Reference proteome</keyword>
<dbReference type="GO" id="GO:0005886">
    <property type="term" value="C:plasma membrane"/>
    <property type="evidence" value="ECO:0007669"/>
    <property type="project" value="TreeGrafter"/>
</dbReference>
<dbReference type="PANTHER" id="PTHR10972:SF209">
    <property type="entry name" value="OXYSTEROL-BINDING PROTEIN"/>
    <property type="match status" value="1"/>
</dbReference>
<dbReference type="GO" id="GO:0005829">
    <property type="term" value="C:cytosol"/>
    <property type="evidence" value="ECO:0007669"/>
    <property type="project" value="TreeGrafter"/>
</dbReference>
<dbReference type="Proteomes" id="UP000272942">
    <property type="component" value="Unassembled WGS sequence"/>
</dbReference>
<dbReference type="SMR" id="A0A183AWJ2"/>
<protein>
    <submittedName>
        <fullName evidence="2 4">Uncharacterized protein</fullName>
    </submittedName>
</protein>
<feature type="compositionally biased region" description="Basic and acidic residues" evidence="1">
    <location>
        <begin position="164"/>
        <end position="173"/>
    </location>
</feature>
<dbReference type="SUPFAM" id="SSF144000">
    <property type="entry name" value="Oxysterol-binding protein-like"/>
    <property type="match status" value="1"/>
</dbReference>
<dbReference type="PANTHER" id="PTHR10972">
    <property type="entry name" value="OXYSTEROL-BINDING PROTEIN-RELATED"/>
    <property type="match status" value="1"/>
</dbReference>
<dbReference type="InterPro" id="IPR000648">
    <property type="entry name" value="Oxysterol-bd"/>
</dbReference>
<name>A0A183AWJ2_9TREM</name>
<feature type="compositionally biased region" description="Low complexity" evidence="1">
    <location>
        <begin position="182"/>
        <end position="192"/>
    </location>
</feature>
<dbReference type="EMBL" id="UZAN01050620">
    <property type="protein sequence ID" value="VDP88344.1"/>
    <property type="molecule type" value="Genomic_DNA"/>
</dbReference>
<gene>
    <name evidence="2" type="ORF">ECPE_LOCUS11327</name>
</gene>
<sequence>MLPYDQVSRIDSAEEVLLTAFSLRMCFPTKVKGRIADIWAYDRPIDPNPADENCGPEYGFELPLADQRLLWIARPRPINSEDFYNFTQFTIGLNEFTPSLRSARFHQRSPKKASSRESGDPLINGTIDHTKMTTVGGPFLPPSDSRFRPDIRALEQGNIDTAALEKTRLEEKQRHVRKLTVSQQSRPRSSQSTGGLSNNTQQSLASNNLSSRSKGSETSLLLPHHPRAKPTRSRSSIAPPLIVGPVWFHLGYTEATKQEEWKFTGDYWSRDWSRCPDLY</sequence>